<gene>
    <name evidence="2" type="ORF">GUITHDRAFT_133093</name>
</gene>
<protein>
    <submittedName>
        <fullName evidence="2 3">Uncharacterized protein</fullName>
    </submittedName>
</protein>
<evidence type="ECO:0000256" key="1">
    <source>
        <dbReference type="SAM" id="MobiDB-lite"/>
    </source>
</evidence>
<keyword evidence="4" id="KW-1185">Reference proteome</keyword>
<feature type="compositionally biased region" description="Low complexity" evidence="1">
    <location>
        <begin position="85"/>
        <end position="103"/>
    </location>
</feature>
<feature type="compositionally biased region" description="Polar residues" evidence="1">
    <location>
        <begin position="74"/>
        <end position="83"/>
    </location>
</feature>
<dbReference type="GeneID" id="17309917"/>
<dbReference type="EnsemblProtists" id="EKX53364">
    <property type="protein sequence ID" value="EKX53364"/>
    <property type="gene ID" value="GUITHDRAFT_133093"/>
</dbReference>
<accession>L1JYG3</accession>
<dbReference type="Proteomes" id="UP000011087">
    <property type="component" value="Unassembled WGS sequence"/>
</dbReference>
<sequence length="128" mass="14301">MGRLLEYSNAESWVQHSPKRFKFDDFFPEPEILYMETEPKGLTENSGESNQDSDNEVHQISSDVAKDSQKDRNQNPPNLTEGASNRRPSSSNRSDGSRSSSISEQQFHAGMILPDMKDLAPESGGQNP</sequence>
<evidence type="ECO:0000313" key="4">
    <source>
        <dbReference type="Proteomes" id="UP000011087"/>
    </source>
</evidence>
<dbReference type="RefSeq" id="XP_005840344.1">
    <property type="nucleotide sequence ID" value="XM_005840287.1"/>
</dbReference>
<feature type="region of interest" description="Disordered" evidence="1">
    <location>
        <begin position="32"/>
        <end position="128"/>
    </location>
</feature>
<feature type="compositionally biased region" description="Basic and acidic residues" evidence="1">
    <location>
        <begin position="64"/>
        <end position="73"/>
    </location>
</feature>
<reference evidence="3" key="3">
    <citation type="submission" date="2015-06" db="UniProtKB">
        <authorList>
            <consortium name="EnsemblProtists"/>
        </authorList>
    </citation>
    <scope>IDENTIFICATION</scope>
</reference>
<dbReference type="KEGG" id="gtt:GUITHDRAFT_133093"/>
<feature type="compositionally biased region" description="Polar residues" evidence="1">
    <location>
        <begin position="43"/>
        <end position="62"/>
    </location>
</feature>
<dbReference type="PaxDb" id="55529-EKX53364"/>
<dbReference type="HOGENOM" id="CLU_1963787_0_0_1"/>
<organism evidence="2">
    <name type="scientific">Guillardia theta (strain CCMP2712)</name>
    <name type="common">Cryptophyte</name>
    <dbReference type="NCBI Taxonomy" id="905079"/>
    <lineage>
        <taxon>Eukaryota</taxon>
        <taxon>Cryptophyceae</taxon>
        <taxon>Pyrenomonadales</taxon>
        <taxon>Geminigeraceae</taxon>
        <taxon>Guillardia</taxon>
    </lineage>
</organism>
<dbReference type="AlphaFoldDB" id="L1JYG3"/>
<reference evidence="2 4" key="1">
    <citation type="journal article" date="2012" name="Nature">
        <title>Algal genomes reveal evolutionary mosaicism and the fate of nucleomorphs.</title>
        <authorList>
            <consortium name="DOE Joint Genome Institute"/>
            <person name="Curtis B.A."/>
            <person name="Tanifuji G."/>
            <person name="Burki F."/>
            <person name="Gruber A."/>
            <person name="Irimia M."/>
            <person name="Maruyama S."/>
            <person name="Arias M.C."/>
            <person name="Ball S.G."/>
            <person name="Gile G.H."/>
            <person name="Hirakawa Y."/>
            <person name="Hopkins J.F."/>
            <person name="Kuo A."/>
            <person name="Rensing S.A."/>
            <person name="Schmutz J."/>
            <person name="Symeonidi A."/>
            <person name="Elias M."/>
            <person name="Eveleigh R.J."/>
            <person name="Herman E.K."/>
            <person name="Klute M.J."/>
            <person name="Nakayama T."/>
            <person name="Obornik M."/>
            <person name="Reyes-Prieto A."/>
            <person name="Armbrust E.V."/>
            <person name="Aves S.J."/>
            <person name="Beiko R.G."/>
            <person name="Coutinho P."/>
            <person name="Dacks J.B."/>
            <person name="Durnford D.G."/>
            <person name="Fast N.M."/>
            <person name="Green B.R."/>
            <person name="Grisdale C.J."/>
            <person name="Hempel F."/>
            <person name="Henrissat B."/>
            <person name="Hoppner M.P."/>
            <person name="Ishida K."/>
            <person name="Kim E."/>
            <person name="Koreny L."/>
            <person name="Kroth P.G."/>
            <person name="Liu Y."/>
            <person name="Malik S.B."/>
            <person name="Maier U.G."/>
            <person name="McRose D."/>
            <person name="Mock T."/>
            <person name="Neilson J.A."/>
            <person name="Onodera N.T."/>
            <person name="Poole A.M."/>
            <person name="Pritham E.J."/>
            <person name="Richards T.A."/>
            <person name="Rocap G."/>
            <person name="Roy S.W."/>
            <person name="Sarai C."/>
            <person name="Schaack S."/>
            <person name="Shirato S."/>
            <person name="Slamovits C.H."/>
            <person name="Spencer D.F."/>
            <person name="Suzuki S."/>
            <person name="Worden A.Z."/>
            <person name="Zauner S."/>
            <person name="Barry K."/>
            <person name="Bell C."/>
            <person name="Bharti A.K."/>
            <person name="Crow J.A."/>
            <person name="Grimwood J."/>
            <person name="Kramer R."/>
            <person name="Lindquist E."/>
            <person name="Lucas S."/>
            <person name="Salamov A."/>
            <person name="McFadden G.I."/>
            <person name="Lane C.E."/>
            <person name="Keeling P.J."/>
            <person name="Gray M.W."/>
            <person name="Grigoriev I.V."/>
            <person name="Archibald J.M."/>
        </authorList>
    </citation>
    <scope>NUCLEOTIDE SEQUENCE</scope>
    <source>
        <strain evidence="2 4">CCMP2712</strain>
    </source>
</reference>
<evidence type="ECO:0000313" key="2">
    <source>
        <dbReference type="EMBL" id="EKX53364.1"/>
    </source>
</evidence>
<reference evidence="4" key="2">
    <citation type="submission" date="2012-11" db="EMBL/GenBank/DDBJ databases">
        <authorList>
            <person name="Kuo A."/>
            <person name="Curtis B.A."/>
            <person name="Tanifuji G."/>
            <person name="Burki F."/>
            <person name="Gruber A."/>
            <person name="Irimia M."/>
            <person name="Maruyama S."/>
            <person name="Arias M.C."/>
            <person name="Ball S.G."/>
            <person name="Gile G.H."/>
            <person name="Hirakawa Y."/>
            <person name="Hopkins J.F."/>
            <person name="Rensing S.A."/>
            <person name="Schmutz J."/>
            <person name="Symeonidi A."/>
            <person name="Elias M."/>
            <person name="Eveleigh R.J."/>
            <person name="Herman E.K."/>
            <person name="Klute M.J."/>
            <person name="Nakayama T."/>
            <person name="Obornik M."/>
            <person name="Reyes-Prieto A."/>
            <person name="Armbrust E.V."/>
            <person name="Aves S.J."/>
            <person name="Beiko R.G."/>
            <person name="Coutinho P."/>
            <person name="Dacks J.B."/>
            <person name="Durnford D.G."/>
            <person name="Fast N.M."/>
            <person name="Green B.R."/>
            <person name="Grisdale C."/>
            <person name="Hempe F."/>
            <person name="Henrissat B."/>
            <person name="Hoppner M.P."/>
            <person name="Ishida K.-I."/>
            <person name="Kim E."/>
            <person name="Koreny L."/>
            <person name="Kroth P.G."/>
            <person name="Liu Y."/>
            <person name="Malik S.-B."/>
            <person name="Maier U.G."/>
            <person name="McRose D."/>
            <person name="Mock T."/>
            <person name="Neilson J.A."/>
            <person name="Onodera N.T."/>
            <person name="Poole A.M."/>
            <person name="Pritham E.J."/>
            <person name="Richards T.A."/>
            <person name="Rocap G."/>
            <person name="Roy S.W."/>
            <person name="Sarai C."/>
            <person name="Schaack S."/>
            <person name="Shirato S."/>
            <person name="Slamovits C.H."/>
            <person name="Spencer D.F."/>
            <person name="Suzuki S."/>
            <person name="Worden A.Z."/>
            <person name="Zauner S."/>
            <person name="Barry K."/>
            <person name="Bell C."/>
            <person name="Bharti A.K."/>
            <person name="Crow J.A."/>
            <person name="Grimwood J."/>
            <person name="Kramer R."/>
            <person name="Lindquist E."/>
            <person name="Lucas S."/>
            <person name="Salamov A."/>
            <person name="McFadden G.I."/>
            <person name="Lane C.E."/>
            <person name="Keeling P.J."/>
            <person name="Gray M.W."/>
            <person name="Grigoriev I.V."/>
            <person name="Archibald J.M."/>
        </authorList>
    </citation>
    <scope>NUCLEOTIDE SEQUENCE</scope>
    <source>
        <strain evidence="4">CCMP2712</strain>
    </source>
</reference>
<evidence type="ECO:0000313" key="3">
    <source>
        <dbReference type="EnsemblProtists" id="EKX53364"/>
    </source>
</evidence>
<proteinExistence type="predicted"/>
<dbReference type="EMBL" id="JH992970">
    <property type="protein sequence ID" value="EKX53364.1"/>
    <property type="molecule type" value="Genomic_DNA"/>
</dbReference>
<name>L1JYG3_GUITC</name>